<organism evidence="1">
    <name type="scientific">mine drainage metagenome</name>
    <dbReference type="NCBI Taxonomy" id="410659"/>
    <lineage>
        <taxon>unclassified sequences</taxon>
        <taxon>metagenomes</taxon>
        <taxon>ecological metagenomes</taxon>
    </lineage>
</organism>
<evidence type="ECO:0000313" key="1">
    <source>
        <dbReference type="EMBL" id="OIQ71077.1"/>
    </source>
</evidence>
<sequence>MLGISAFYALSDAVAACGDGSVYPALDAPATAERVLAAVKRVRHV</sequence>
<accession>A0A1J5Q582</accession>
<comment type="caution">
    <text evidence="1">The sequence shown here is derived from an EMBL/GenBank/DDBJ whole genome shotgun (WGS) entry which is preliminary data.</text>
</comment>
<dbReference type="EMBL" id="MLJW01003890">
    <property type="protein sequence ID" value="OIQ71077.1"/>
    <property type="molecule type" value="Genomic_DNA"/>
</dbReference>
<dbReference type="Gene3D" id="3.30.365.10">
    <property type="entry name" value="Aldehyde oxidase/xanthine dehydrogenase, molybdopterin binding domain"/>
    <property type="match status" value="1"/>
</dbReference>
<name>A0A1J5Q582_9ZZZZ</name>
<gene>
    <name evidence="1" type="ORF">GALL_473070</name>
</gene>
<reference evidence="1" key="1">
    <citation type="submission" date="2016-10" db="EMBL/GenBank/DDBJ databases">
        <title>Sequence of Gallionella enrichment culture.</title>
        <authorList>
            <person name="Poehlein A."/>
            <person name="Muehling M."/>
            <person name="Daniel R."/>
        </authorList>
    </citation>
    <scope>NUCLEOTIDE SEQUENCE</scope>
</reference>
<protein>
    <submittedName>
        <fullName evidence="1">Uncharacterized protein</fullName>
    </submittedName>
</protein>
<proteinExistence type="predicted"/>
<dbReference type="AlphaFoldDB" id="A0A1J5Q582"/>